<evidence type="ECO:0000256" key="3">
    <source>
        <dbReference type="ARBA" id="ARBA00023163"/>
    </source>
</evidence>
<name>A0ABV2WI93_9NOCA</name>
<organism evidence="6 7">
    <name type="scientific">Nocardia rhamnosiphila</name>
    <dbReference type="NCBI Taxonomy" id="426716"/>
    <lineage>
        <taxon>Bacteria</taxon>
        <taxon>Bacillati</taxon>
        <taxon>Actinomycetota</taxon>
        <taxon>Actinomycetes</taxon>
        <taxon>Mycobacteriales</taxon>
        <taxon>Nocardiaceae</taxon>
        <taxon>Nocardia</taxon>
    </lineage>
</organism>
<dbReference type="PROSITE" id="PS00041">
    <property type="entry name" value="HTH_ARAC_FAMILY_1"/>
    <property type="match status" value="1"/>
</dbReference>
<dbReference type="Pfam" id="PF12833">
    <property type="entry name" value="HTH_18"/>
    <property type="match status" value="1"/>
</dbReference>
<evidence type="ECO:0000256" key="1">
    <source>
        <dbReference type="ARBA" id="ARBA00023015"/>
    </source>
</evidence>
<feature type="region of interest" description="Disordered" evidence="4">
    <location>
        <begin position="299"/>
        <end position="331"/>
    </location>
</feature>
<dbReference type="Gene3D" id="1.10.10.60">
    <property type="entry name" value="Homeodomain-like"/>
    <property type="match status" value="1"/>
</dbReference>
<dbReference type="InterPro" id="IPR018062">
    <property type="entry name" value="HTH_AraC-typ_CS"/>
</dbReference>
<dbReference type="InterPro" id="IPR018060">
    <property type="entry name" value="HTH_AraC"/>
</dbReference>
<keyword evidence="3" id="KW-0804">Transcription</keyword>
<dbReference type="InterPro" id="IPR009057">
    <property type="entry name" value="Homeodomain-like_sf"/>
</dbReference>
<evidence type="ECO:0000313" key="6">
    <source>
        <dbReference type="EMBL" id="MEU1950607.1"/>
    </source>
</evidence>
<dbReference type="InterPro" id="IPR029062">
    <property type="entry name" value="Class_I_gatase-like"/>
</dbReference>
<evidence type="ECO:0000256" key="2">
    <source>
        <dbReference type="ARBA" id="ARBA00023125"/>
    </source>
</evidence>
<sequence>MREDHATDRSPRRPHTVAVLLLDPVVGFDATIPSLVFGEATDEAGNPLYRVVTCSLDAGPVPATAGYSMVAAAGPEALATADTVILPGTRYRAARAGGELGPALAAALATVPAGARMVSICTGAFVLAAAGVFDGRRATTHWRYADDFRRLFPAVELDETVLFVDEGAVLSSAGLAAGIDLCLHIIRRDHGATVANRAARYCVVPPWREGGQAQFIEHQVPGPDDLSTAPTRAWALTRLAEPLGVATLAAHARMSPRTFSRRFRAETGLSPGAWLRDRRIDLARELLESADIPVDEVAERSGLGSPDNLRHHMRRGLGMSPSAYRKTFAGP</sequence>
<dbReference type="InterPro" id="IPR002818">
    <property type="entry name" value="DJ-1/PfpI"/>
</dbReference>
<dbReference type="CDD" id="cd03137">
    <property type="entry name" value="GATase1_AraC_1"/>
    <property type="match status" value="1"/>
</dbReference>
<accession>A0ABV2WI93</accession>
<reference evidence="6 7" key="1">
    <citation type="submission" date="2024-06" db="EMBL/GenBank/DDBJ databases">
        <title>The Natural Products Discovery Center: Release of the First 8490 Sequenced Strains for Exploring Actinobacteria Biosynthetic Diversity.</title>
        <authorList>
            <person name="Kalkreuter E."/>
            <person name="Kautsar S.A."/>
            <person name="Yang D."/>
            <person name="Bader C.D."/>
            <person name="Teijaro C.N."/>
            <person name="Fluegel L."/>
            <person name="Davis C.M."/>
            <person name="Simpson J.R."/>
            <person name="Lauterbach L."/>
            <person name="Steele A.D."/>
            <person name="Gui C."/>
            <person name="Meng S."/>
            <person name="Li G."/>
            <person name="Viehrig K."/>
            <person name="Ye F."/>
            <person name="Su P."/>
            <person name="Kiefer A.F."/>
            <person name="Nichols A."/>
            <person name="Cepeda A.J."/>
            <person name="Yan W."/>
            <person name="Fan B."/>
            <person name="Jiang Y."/>
            <person name="Adhikari A."/>
            <person name="Zheng C.-J."/>
            <person name="Schuster L."/>
            <person name="Cowan T.M."/>
            <person name="Smanski M.J."/>
            <person name="Chevrette M.G."/>
            <person name="De Carvalho L.P.S."/>
            <person name="Shen B."/>
        </authorList>
    </citation>
    <scope>NUCLEOTIDE SEQUENCE [LARGE SCALE GENOMIC DNA]</scope>
    <source>
        <strain evidence="6 7">NPDC019708</strain>
    </source>
</reference>
<dbReference type="SUPFAM" id="SSF52317">
    <property type="entry name" value="Class I glutamine amidotransferase-like"/>
    <property type="match status" value="1"/>
</dbReference>
<keyword evidence="2" id="KW-0238">DNA-binding</keyword>
<dbReference type="PANTHER" id="PTHR43130">
    <property type="entry name" value="ARAC-FAMILY TRANSCRIPTIONAL REGULATOR"/>
    <property type="match status" value="1"/>
</dbReference>
<dbReference type="InterPro" id="IPR052158">
    <property type="entry name" value="INH-QAR"/>
</dbReference>
<keyword evidence="1" id="KW-0805">Transcription regulation</keyword>
<dbReference type="SMART" id="SM00342">
    <property type="entry name" value="HTH_ARAC"/>
    <property type="match status" value="1"/>
</dbReference>
<dbReference type="PROSITE" id="PS01124">
    <property type="entry name" value="HTH_ARAC_FAMILY_2"/>
    <property type="match status" value="1"/>
</dbReference>
<dbReference type="Proteomes" id="UP001550628">
    <property type="component" value="Unassembled WGS sequence"/>
</dbReference>
<dbReference type="EMBL" id="JBEYBF010000001">
    <property type="protein sequence ID" value="MEU1950607.1"/>
    <property type="molecule type" value="Genomic_DNA"/>
</dbReference>
<evidence type="ECO:0000313" key="7">
    <source>
        <dbReference type="Proteomes" id="UP001550628"/>
    </source>
</evidence>
<keyword evidence="7" id="KW-1185">Reference proteome</keyword>
<evidence type="ECO:0000256" key="4">
    <source>
        <dbReference type="SAM" id="MobiDB-lite"/>
    </source>
</evidence>
<comment type="caution">
    <text evidence="6">The sequence shown here is derived from an EMBL/GenBank/DDBJ whole genome shotgun (WGS) entry which is preliminary data.</text>
</comment>
<gene>
    <name evidence="6" type="ORF">ABZ510_01980</name>
</gene>
<feature type="domain" description="HTH araC/xylS-type" evidence="5">
    <location>
        <begin position="229"/>
        <end position="327"/>
    </location>
</feature>
<proteinExistence type="predicted"/>
<protein>
    <submittedName>
        <fullName evidence="6">Helix-turn-helix domain-containing protein</fullName>
    </submittedName>
</protein>
<dbReference type="SUPFAM" id="SSF46689">
    <property type="entry name" value="Homeodomain-like"/>
    <property type="match status" value="2"/>
</dbReference>
<dbReference type="Gene3D" id="3.40.50.880">
    <property type="match status" value="1"/>
</dbReference>
<evidence type="ECO:0000259" key="5">
    <source>
        <dbReference type="PROSITE" id="PS01124"/>
    </source>
</evidence>
<dbReference type="RefSeq" id="WP_356954406.1">
    <property type="nucleotide sequence ID" value="NZ_JBEYBD010000002.1"/>
</dbReference>
<dbReference type="Pfam" id="PF01965">
    <property type="entry name" value="DJ-1_PfpI"/>
    <property type="match status" value="1"/>
</dbReference>
<dbReference type="PANTHER" id="PTHR43130:SF3">
    <property type="entry name" value="HTH-TYPE TRANSCRIPTIONAL REGULATOR RV1931C"/>
    <property type="match status" value="1"/>
</dbReference>